<feature type="region of interest" description="Disordered" evidence="1">
    <location>
        <begin position="65"/>
        <end position="94"/>
    </location>
</feature>
<feature type="compositionally biased region" description="Low complexity" evidence="1">
    <location>
        <begin position="108"/>
        <end position="119"/>
    </location>
</feature>
<evidence type="ECO:0000313" key="2">
    <source>
        <dbReference type="EMBL" id="WWC89304.1"/>
    </source>
</evidence>
<evidence type="ECO:0000313" key="3">
    <source>
        <dbReference type="Proteomes" id="UP001355207"/>
    </source>
</evidence>
<dbReference type="AlphaFoldDB" id="A0AAX4JWX8"/>
<evidence type="ECO:0000256" key="1">
    <source>
        <dbReference type="SAM" id="MobiDB-lite"/>
    </source>
</evidence>
<feature type="region of interest" description="Disordered" evidence="1">
    <location>
        <begin position="108"/>
        <end position="150"/>
    </location>
</feature>
<feature type="compositionally biased region" description="Pro residues" evidence="1">
    <location>
        <begin position="133"/>
        <end position="149"/>
    </location>
</feature>
<dbReference type="EMBL" id="CP144102">
    <property type="protein sequence ID" value="WWC89304.1"/>
    <property type="molecule type" value="Genomic_DNA"/>
</dbReference>
<feature type="region of interest" description="Disordered" evidence="1">
    <location>
        <begin position="1"/>
        <end position="27"/>
    </location>
</feature>
<dbReference type="RefSeq" id="XP_066076067.1">
    <property type="nucleotide sequence ID" value="XM_066219970.1"/>
</dbReference>
<sequence length="267" mass="28943">MSSSLSSSSSSSLGSPRPLTPFPHTHTLTHGNNGSYFHSIHYEMEPHKYTSQPIHFQLKKPLITPTPPSLIGRKSSLKRVPSASSSSSSFSSTSPLVIISPIPRRASSSFSSNSSSISSPPMPTTPILEESPNAPPSTPTPLSLPPPSVPIQVSAFASSSSSKGETNSMNEMITIISESEFSTTTITNFNYDPYSISLSTGEEIASTYYNSEYTSKQIKRPKFKRRDTPIPKKTTTLNSLKMSMVQDDDGRKLLRSVIDGGNWVIVP</sequence>
<keyword evidence="3" id="KW-1185">Reference proteome</keyword>
<reference evidence="2 3" key="1">
    <citation type="submission" date="2024-01" db="EMBL/GenBank/DDBJ databases">
        <title>Comparative genomics of Cryptococcus and Kwoniella reveals pathogenesis evolution and contrasting modes of karyotype evolution via chromosome fusion or intercentromeric recombination.</title>
        <authorList>
            <person name="Coelho M.A."/>
            <person name="David-Palma M."/>
            <person name="Shea T."/>
            <person name="Bowers K."/>
            <person name="McGinley-Smith S."/>
            <person name="Mohammad A.W."/>
            <person name="Gnirke A."/>
            <person name="Yurkov A.M."/>
            <person name="Nowrousian M."/>
            <person name="Sun S."/>
            <person name="Cuomo C.A."/>
            <person name="Heitman J."/>
        </authorList>
    </citation>
    <scope>NUCLEOTIDE SEQUENCE [LARGE SCALE GENOMIC DNA]</scope>
    <source>
        <strain evidence="2 3">CBS 6074</strain>
    </source>
</reference>
<protein>
    <submittedName>
        <fullName evidence="2">Uncharacterized protein</fullName>
    </submittedName>
</protein>
<gene>
    <name evidence="2" type="ORF">L201_004225</name>
</gene>
<name>A0AAX4JWX8_9TREE</name>
<dbReference type="GeneID" id="91094895"/>
<dbReference type="Proteomes" id="UP001355207">
    <property type="component" value="Chromosome 5"/>
</dbReference>
<accession>A0AAX4JWX8</accession>
<proteinExistence type="predicted"/>
<organism evidence="2 3">
    <name type="scientific">Kwoniella dendrophila CBS 6074</name>
    <dbReference type="NCBI Taxonomy" id="1295534"/>
    <lineage>
        <taxon>Eukaryota</taxon>
        <taxon>Fungi</taxon>
        <taxon>Dikarya</taxon>
        <taxon>Basidiomycota</taxon>
        <taxon>Agaricomycotina</taxon>
        <taxon>Tremellomycetes</taxon>
        <taxon>Tremellales</taxon>
        <taxon>Cryptococcaceae</taxon>
        <taxon>Kwoniella</taxon>
    </lineage>
</organism>
<feature type="compositionally biased region" description="Low complexity" evidence="1">
    <location>
        <begin position="78"/>
        <end position="94"/>
    </location>
</feature>